<sequence length="66" mass="7352">MSLICTMFEVFVCTRLICARIHLRNSRMSLAADIARSDLAIVGFFALDGVKFLANSFCCFQDIDLG</sequence>
<accession>A0A8J5EYL1</accession>
<comment type="caution">
    <text evidence="1">The sequence shown here is derived from an EMBL/GenBank/DDBJ whole genome shotgun (WGS) entry which is preliminary data.</text>
</comment>
<protein>
    <submittedName>
        <fullName evidence="1">Uncharacterized protein</fullName>
    </submittedName>
</protein>
<organism evidence="1 2">
    <name type="scientific">Zingiber officinale</name>
    <name type="common">Ginger</name>
    <name type="synonym">Amomum zingiber</name>
    <dbReference type="NCBI Taxonomy" id="94328"/>
    <lineage>
        <taxon>Eukaryota</taxon>
        <taxon>Viridiplantae</taxon>
        <taxon>Streptophyta</taxon>
        <taxon>Embryophyta</taxon>
        <taxon>Tracheophyta</taxon>
        <taxon>Spermatophyta</taxon>
        <taxon>Magnoliopsida</taxon>
        <taxon>Liliopsida</taxon>
        <taxon>Zingiberales</taxon>
        <taxon>Zingiberaceae</taxon>
        <taxon>Zingiber</taxon>
    </lineage>
</organism>
<evidence type="ECO:0000313" key="2">
    <source>
        <dbReference type="Proteomes" id="UP000734854"/>
    </source>
</evidence>
<proteinExistence type="predicted"/>
<reference evidence="1 2" key="1">
    <citation type="submission" date="2020-08" db="EMBL/GenBank/DDBJ databases">
        <title>Plant Genome Project.</title>
        <authorList>
            <person name="Zhang R.-G."/>
        </authorList>
    </citation>
    <scope>NUCLEOTIDE SEQUENCE [LARGE SCALE GENOMIC DNA]</scope>
    <source>
        <tissue evidence="1">Rhizome</tissue>
    </source>
</reference>
<keyword evidence="2" id="KW-1185">Reference proteome</keyword>
<dbReference type="AlphaFoldDB" id="A0A8J5EYL1"/>
<gene>
    <name evidence="1" type="ORF">ZIOFF_066376</name>
</gene>
<dbReference type="Proteomes" id="UP000734854">
    <property type="component" value="Unassembled WGS sequence"/>
</dbReference>
<name>A0A8J5EYL1_ZINOF</name>
<dbReference type="EMBL" id="JACMSC010000018">
    <property type="protein sequence ID" value="KAG6477124.1"/>
    <property type="molecule type" value="Genomic_DNA"/>
</dbReference>
<evidence type="ECO:0000313" key="1">
    <source>
        <dbReference type="EMBL" id="KAG6477124.1"/>
    </source>
</evidence>